<accession>A0ACC2TNJ7</accession>
<proteinExistence type="predicted"/>
<sequence>MTAELEVTGAGGGFSYELWTRAGGCKKHNSKELVTWDTQKALEGKKIEIMEDINLLERAGRRKHDVLFENSATNIPEGEATDLPGGGTVVGFKHGVQGRYLTRDQCLGIGCTSN</sequence>
<dbReference type="Proteomes" id="UP001165960">
    <property type="component" value="Unassembled WGS sequence"/>
</dbReference>
<evidence type="ECO:0000313" key="2">
    <source>
        <dbReference type="Proteomes" id="UP001165960"/>
    </source>
</evidence>
<keyword evidence="2" id="KW-1185">Reference proteome</keyword>
<name>A0ACC2TNJ7_9FUNG</name>
<dbReference type="EMBL" id="QTSX02002305">
    <property type="protein sequence ID" value="KAJ9076253.1"/>
    <property type="molecule type" value="Genomic_DNA"/>
</dbReference>
<gene>
    <name evidence="1" type="ORF">DSO57_1039648</name>
</gene>
<evidence type="ECO:0000313" key="1">
    <source>
        <dbReference type="EMBL" id="KAJ9076253.1"/>
    </source>
</evidence>
<protein>
    <submittedName>
        <fullName evidence="1">Uncharacterized protein</fullName>
    </submittedName>
</protein>
<reference evidence="1" key="1">
    <citation type="submission" date="2022-04" db="EMBL/GenBank/DDBJ databases">
        <title>Genome of the entomopathogenic fungus Entomophthora muscae.</title>
        <authorList>
            <person name="Elya C."/>
            <person name="Lovett B.R."/>
            <person name="Lee E."/>
            <person name="Macias A.M."/>
            <person name="Hajek A.E."/>
            <person name="De Bivort B.L."/>
            <person name="Kasson M.T."/>
            <person name="De Fine Licht H.H."/>
            <person name="Stajich J.E."/>
        </authorList>
    </citation>
    <scope>NUCLEOTIDE SEQUENCE</scope>
    <source>
        <strain evidence="1">Berkeley</strain>
    </source>
</reference>
<comment type="caution">
    <text evidence="1">The sequence shown here is derived from an EMBL/GenBank/DDBJ whole genome shotgun (WGS) entry which is preliminary data.</text>
</comment>
<organism evidence="1 2">
    <name type="scientific">Entomophthora muscae</name>
    <dbReference type="NCBI Taxonomy" id="34485"/>
    <lineage>
        <taxon>Eukaryota</taxon>
        <taxon>Fungi</taxon>
        <taxon>Fungi incertae sedis</taxon>
        <taxon>Zoopagomycota</taxon>
        <taxon>Entomophthoromycotina</taxon>
        <taxon>Entomophthoromycetes</taxon>
        <taxon>Entomophthorales</taxon>
        <taxon>Entomophthoraceae</taxon>
        <taxon>Entomophthora</taxon>
    </lineage>
</organism>